<name>A0ABQ5DEJ5_9ASTR</name>
<evidence type="ECO:0000313" key="2">
    <source>
        <dbReference type="Proteomes" id="UP001151760"/>
    </source>
</evidence>
<proteinExistence type="predicted"/>
<dbReference type="Proteomes" id="UP001151760">
    <property type="component" value="Unassembled WGS sequence"/>
</dbReference>
<reference evidence="1" key="1">
    <citation type="journal article" date="2022" name="Int. J. Mol. Sci.">
        <title>Draft Genome of Tanacetum Coccineum: Genomic Comparison of Closely Related Tanacetum-Family Plants.</title>
        <authorList>
            <person name="Yamashiro T."/>
            <person name="Shiraishi A."/>
            <person name="Nakayama K."/>
            <person name="Satake H."/>
        </authorList>
    </citation>
    <scope>NUCLEOTIDE SEQUENCE</scope>
</reference>
<organism evidence="1 2">
    <name type="scientific">Tanacetum coccineum</name>
    <dbReference type="NCBI Taxonomy" id="301880"/>
    <lineage>
        <taxon>Eukaryota</taxon>
        <taxon>Viridiplantae</taxon>
        <taxon>Streptophyta</taxon>
        <taxon>Embryophyta</taxon>
        <taxon>Tracheophyta</taxon>
        <taxon>Spermatophyta</taxon>
        <taxon>Magnoliopsida</taxon>
        <taxon>eudicotyledons</taxon>
        <taxon>Gunneridae</taxon>
        <taxon>Pentapetalae</taxon>
        <taxon>asterids</taxon>
        <taxon>campanulids</taxon>
        <taxon>Asterales</taxon>
        <taxon>Asteraceae</taxon>
        <taxon>Asteroideae</taxon>
        <taxon>Anthemideae</taxon>
        <taxon>Anthemidinae</taxon>
        <taxon>Tanacetum</taxon>
    </lineage>
</organism>
<sequence length="136" mass="15323">MTQDAIWQLIAGYFCSLEAKLLPMATMPTIPIGTLDQSNPFCSRMRKLLQRFHNCQPFYFNGTEGAVNLIRWFERTESVFSRSKCAEEEELAVLCPNMVPNSEKLIEAFIGGLPQSIKGNVPCFKLDLVDSEEAPT</sequence>
<comment type="caution">
    <text evidence="1">The sequence shown here is derived from an EMBL/GenBank/DDBJ whole genome shotgun (WGS) entry which is preliminary data.</text>
</comment>
<protein>
    <recommendedName>
        <fullName evidence="3">Reverse transcriptase domain-containing protein</fullName>
    </recommendedName>
</protein>
<evidence type="ECO:0008006" key="3">
    <source>
        <dbReference type="Google" id="ProtNLM"/>
    </source>
</evidence>
<evidence type="ECO:0000313" key="1">
    <source>
        <dbReference type="EMBL" id="GJT36691.1"/>
    </source>
</evidence>
<accession>A0ABQ5DEJ5</accession>
<dbReference type="EMBL" id="BQNB010015160">
    <property type="protein sequence ID" value="GJT36691.1"/>
    <property type="molecule type" value="Genomic_DNA"/>
</dbReference>
<reference evidence="1" key="2">
    <citation type="submission" date="2022-01" db="EMBL/GenBank/DDBJ databases">
        <authorList>
            <person name="Yamashiro T."/>
            <person name="Shiraishi A."/>
            <person name="Satake H."/>
            <person name="Nakayama K."/>
        </authorList>
    </citation>
    <scope>NUCLEOTIDE SEQUENCE</scope>
</reference>
<gene>
    <name evidence="1" type="ORF">Tco_0927110</name>
</gene>
<keyword evidence="2" id="KW-1185">Reference proteome</keyword>